<evidence type="ECO:0000313" key="1">
    <source>
        <dbReference type="EMBL" id="EST43146.1"/>
    </source>
</evidence>
<organism evidence="1">
    <name type="scientific">Spironucleus salmonicida</name>
    <dbReference type="NCBI Taxonomy" id="348837"/>
    <lineage>
        <taxon>Eukaryota</taxon>
        <taxon>Metamonada</taxon>
        <taxon>Diplomonadida</taxon>
        <taxon>Hexamitidae</taxon>
        <taxon>Hexamitinae</taxon>
        <taxon>Spironucleus</taxon>
    </lineage>
</organism>
<dbReference type="EMBL" id="AUWU02000005">
    <property type="protein sequence ID" value="KAH0572768.1"/>
    <property type="molecule type" value="Genomic_DNA"/>
</dbReference>
<proteinExistence type="predicted"/>
<dbReference type="EMBL" id="KI546144">
    <property type="protein sequence ID" value="EST43146.1"/>
    <property type="molecule type" value="Genomic_DNA"/>
</dbReference>
<reference evidence="1 2" key="1">
    <citation type="journal article" date="2014" name="PLoS Genet.">
        <title>The Genome of Spironucleus salmonicida Highlights a Fish Pathogen Adapted to Fluctuating Environments.</title>
        <authorList>
            <person name="Xu F."/>
            <person name="Jerlstrom-Hultqvist J."/>
            <person name="Einarsson E."/>
            <person name="Astvaldsson A."/>
            <person name="Svard S.G."/>
            <person name="Andersson J.O."/>
        </authorList>
    </citation>
    <scope>NUCLEOTIDE SEQUENCE</scope>
    <source>
        <strain evidence="2">ATCC 50377</strain>
    </source>
</reference>
<reference evidence="2" key="2">
    <citation type="submission" date="2020-12" db="EMBL/GenBank/DDBJ databases">
        <title>New Spironucleus salmonicida genome in near-complete chromosomes.</title>
        <authorList>
            <person name="Xu F."/>
            <person name="Kurt Z."/>
            <person name="Jimenez-Gonzalez A."/>
            <person name="Astvaldsson A."/>
            <person name="Andersson J.O."/>
            <person name="Svard S.G."/>
        </authorList>
    </citation>
    <scope>NUCLEOTIDE SEQUENCE</scope>
    <source>
        <strain evidence="2">ATCC 50377</strain>
    </source>
</reference>
<protein>
    <submittedName>
        <fullName evidence="1">Uncharacterized protein</fullName>
    </submittedName>
</protein>
<evidence type="ECO:0000313" key="3">
    <source>
        <dbReference type="Proteomes" id="UP000018208"/>
    </source>
</evidence>
<sequence length="188" mass="21943">MPVYQPPLFHLNLGYNENHMIFNMQIQTKQYNPKFVVFQCSNNLLPQILKKTSQLQVVLKNYLHYLLQTTLQPIEPPTTNLLTILTKNTDFLLTILQLTIQKNGKFIFVIPDYLFLNRDLTPTYNALLQPLQNILKIVYNHYTENHYFALNNTPAPKHVALSQNSTQPRKSHITAQILKPKVTVYTTY</sequence>
<dbReference type="AlphaFoldDB" id="V6LHF6"/>
<keyword evidence="3" id="KW-1185">Reference proteome</keyword>
<evidence type="ECO:0000313" key="2">
    <source>
        <dbReference type="EMBL" id="KAH0572768.1"/>
    </source>
</evidence>
<gene>
    <name evidence="1" type="ORF">SS50377_17203</name>
    <name evidence="2" type="ORF">SS50377_24881</name>
</gene>
<accession>V6LHF6</accession>
<dbReference type="VEuPathDB" id="GiardiaDB:SS50377_24881"/>
<name>V6LHF6_9EUKA</name>
<dbReference type="Proteomes" id="UP000018208">
    <property type="component" value="Unassembled WGS sequence"/>
</dbReference>